<evidence type="ECO:0000313" key="2">
    <source>
        <dbReference type="Proteomes" id="UP000824076"/>
    </source>
</evidence>
<dbReference type="Proteomes" id="UP000824076">
    <property type="component" value="Unassembled WGS sequence"/>
</dbReference>
<dbReference type="EMBL" id="DVMS01000100">
    <property type="protein sequence ID" value="HIU38714.1"/>
    <property type="molecule type" value="Genomic_DNA"/>
</dbReference>
<reference evidence="1" key="2">
    <citation type="journal article" date="2021" name="PeerJ">
        <title>Extensive microbial diversity within the chicken gut microbiome revealed by metagenomics and culture.</title>
        <authorList>
            <person name="Gilroy R."/>
            <person name="Ravi A."/>
            <person name="Getino M."/>
            <person name="Pursley I."/>
            <person name="Horton D.L."/>
            <person name="Alikhan N.F."/>
            <person name="Baker D."/>
            <person name="Gharbi K."/>
            <person name="Hall N."/>
            <person name="Watson M."/>
            <person name="Adriaenssens E.M."/>
            <person name="Foster-Nyarko E."/>
            <person name="Jarju S."/>
            <person name="Secka A."/>
            <person name="Antonio M."/>
            <person name="Oren A."/>
            <person name="Chaudhuri R.R."/>
            <person name="La Ragione R."/>
            <person name="Hildebrand F."/>
            <person name="Pallen M.J."/>
        </authorList>
    </citation>
    <scope>NUCLEOTIDE SEQUENCE</scope>
    <source>
        <strain evidence="1">17073</strain>
    </source>
</reference>
<comment type="caution">
    <text evidence="1">The sequence shown here is derived from an EMBL/GenBank/DDBJ whole genome shotgun (WGS) entry which is preliminary data.</text>
</comment>
<reference evidence="1" key="1">
    <citation type="submission" date="2020-10" db="EMBL/GenBank/DDBJ databases">
        <authorList>
            <person name="Gilroy R."/>
        </authorList>
    </citation>
    <scope>NUCLEOTIDE SEQUENCE</scope>
    <source>
        <strain evidence="1">17073</strain>
    </source>
</reference>
<gene>
    <name evidence="1" type="ORF">IAD18_03485</name>
</gene>
<name>A0A9D1IMW7_9BACT</name>
<dbReference type="AlphaFoldDB" id="A0A9D1IMW7"/>
<evidence type="ECO:0000313" key="1">
    <source>
        <dbReference type="EMBL" id="HIU38714.1"/>
    </source>
</evidence>
<proteinExistence type="predicted"/>
<sequence length="243" mass="27892">MKTVIYLFLIFTSAITCIAQERRDSTLSDQTSQVGHTSLSKLNEFRASTDSVLAKLELGNRPALIYSVFNQWFLVFSPDEAGYRQYFVSISDGKIETLSSVSPDRWETSVKDALQRKAKEEKEYILSHPSDYEQINKYEDFLNRDSILNVAFDPSTYDRKKHKQDLALSDDSDNGLIHIDSMNEFAYFVMLDGTGNRYGEFCIPFIESISEIPYSGHRSIRNLVVLLFVEYLNMENNKRGNGI</sequence>
<accession>A0A9D1IMW7</accession>
<organism evidence="1 2">
    <name type="scientific">Candidatus Limisoma intestinavium</name>
    <dbReference type="NCBI Taxonomy" id="2840856"/>
    <lineage>
        <taxon>Bacteria</taxon>
        <taxon>Pseudomonadati</taxon>
        <taxon>Bacteroidota</taxon>
        <taxon>Bacteroidia</taxon>
        <taxon>Bacteroidales</taxon>
        <taxon>Candidatus Limisoma</taxon>
    </lineage>
</organism>
<protein>
    <submittedName>
        <fullName evidence="1">Uncharacterized protein</fullName>
    </submittedName>
</protein>